<dbReference type="Proteomes" id="UP000578077">
    <property type="component" value="Unassembled WGS sequence"/>
</dbReference>
<dbReference type="EMBL" id="JACHLY010000001">
    <property type="protein sequence ID" value="MBB5999987.1"/>
    <property type="molecule type" value="Genomic_DNA"/>
</dbReference>
<keyword evidence="3" id="KW-1185">Reference proteome</keyword>
<proteinExistence type="predicted"/>
<dbReference type="AlphaFoldDB" id="A0A841E7R2"/>
<comment type="caution">
    <text evidence="2">The sequence shown here is derived from an EMBL/GenBank/DDBJ whole genome shotgun (WGS) entry which is preliminary data.</text>
</comment>
<accession>A0A841E7R2</accession>
<feature type="region of interest" description="Disordered" evidence="1">
    <location>
        <begin position="1"/>
        <end position="69"/>
    </location>
</feature>
<organism evidence="2 3">
    <name type="scientific">Streptomonospora salina</name>
    <dbReference type="NCBI Taxonomy" id="104205"/>
    <lineage>
        <taxon>Bacteria</taxon>
        <taxon>Bacillati</taxon>
        <taxon>Actinomycetota</taxon>
        <taxon>Actinomycetes</taxon>
        <taxon>Streptosporangiales</taxon>
        <taxon>Nocardiopsidaceae</taxon>
        <taxon>Streptomonospora</taxon>
    </lineage>
</organism>
<evidence type="ECO:0000256" key="1">
    <source>
        <dbReference type="SAM" id="MobiDB-lite"/>
    </source>
</evidence>
<evidence type="ECO:0000313" key="3">
    <source>
        <dbReference type="Proteomes" id="UP000578077"/>
    </source>
</evidence>
<gene>
    <name evidence="2" type="ORF">HNR25_003738</name>
</gene>
<name>A0A841E7R2_9ACTN</name>
<reference evidence="2 3" key="1">
    <citation type="submission" date="2020-08" db="EMBL/GenBank/DDBJ databases">
        <title>Sequencing the genomes of 1000 actinobacteria strains.</title>
        <authorList>
            <person name="Klenk H.-P."/>
        </authorList>
    </citation>
    <scope>NUCLEOTIDE SEQUENCE [LARGE SCALE GENOMIC DNA]</scope>
    <source>
        <strain evidence="2 3">DSM 44593</strain>
    </source>
</reference>
<protein>
    <submittedName>
        <fullName evidence="2">Uncharacterized protein</fullName>
    </submittedName>
</protein>
<sequence>MGEGRPRTVPMFTPFRSSREGPGYTPAVVVPPADSRDDLPGTAGSRIGREPAYRNSPARTAVPPHIHQV</sequence>
<evidence type="ECO:0000313" key="2">
    <source>
        <dbReference type="EMBL" id="MBB5999987.1"/>
    </source>
</evidence>